<protein>
    <submittedName>
        <fullName evidence="9">Glycosyltransferase family 2 protein</fullName>
        <ecNumber evidence="9">2.4.-.-</ecNumber>
    </submittedName>
</protein>
<dbReference type="PANTHER" id="PTHR48090:SF1">
    <property type="entry name" value="PROPHAGE BACTOPRENOL GLUCOSYL TRANSFERASE HOMOLOG"/>
    <property type="match status" value="1"/>
</dbReference>
<feature type="transmembrane region" description="Helical" evidence="7">
    <location>
        <begin position="237"/>
        <end position="262"/>
    </location>
</feature>
<dbReference type="RefSeq" id="WP_174919843.1">
    <property type="nucleotide sequence ID" value="NZ_CABVPT010000003.1"/>
</dbReference>
<evidence type="ECO:0000313" key="9">
    <source>
        <dbReference type="EMBL" id="MDN7933795.1"/>
    </source>
</evidence>
<dbReference type="InterPro" id="IPR001173">
    <property type="entry name" value="Glyco_trans_2-like"/>
</dbReference>
<evidence type="ECO:0000259" key="8">
    <source>
        <dbReference type="Pfam" id="PF00535"/>
    </source>
</evidence>
<keyword evidence="6 7" id="KW-0472">Membrane</keyword>
<evidence type="ECO:0000256" key="4">
    <source>
        <dbReference type="ARBA" id="ARBA00022692"/>
    </source>
</evidence>
<feature type="transmembrane region" description="Helical" evidence="7">
    <location>
        <begin position="274"/>
        <end position="295"/>
    </location>
</feature>
<dbReference type="SUPFAM" id="SSF53448">
    <property type="entry name" value="Nucleotide-diphospho-sugar transferases"/>
    <property type="match status" value="1"/>
</dbReference>
<evidence type="ECO:0000256" key="2">
    <source>
        <dbReference type="ARBA" id="ARBA00022676"/>
    </source>
</evidence>
<dbReference type="Pfam" id="PF00535">
    <property type="entry name" value="Glycos_transf_2"/>
    <property type="match status" value="1"/>
</dbReference>
<evidence type="ECO:0000256" key="1">
    <source>
        <dbReference type="ARBA" id="ARBA00004141"/>
    </source>
</evidence>
<dbReference type="Proteomes" id="UP001171606">
    <property type="component" value="Unassembled WGS sequence"/>
</dbReference>
<evidence type="ECO:0000313" key="10">
    <source>
        <dbReference type="Proteomes" id="UP001171606"/>
    </source>
</evidence>
<dbReference type="CDD" id="cd04187">
    <property type="entry name" value="DPM1_like_bac"/>
    <property type="match status" value="1"/>
</dbReference>
<keyword evidence="5 7" id="KW-1133">Transmembrane helix</keyword>
<dbReference type="GO" id="GO:0016757">
    <property type="term" value="F:glycosyltransferase activity"/>
    <property type="evidence" value="ECO:0007669"/>
    <property type="project" value="UniProtKB-KW"/>
</dbReference>
<evidence type="ECO:0000256" key="7">
    <source>
        <dbReference type="SAM" id="Phobius"/>
    </source>
</evidence>
<keyword evidence="10" id="KW-1185">Reference proteome</keyword>
<keyword evidence="4 7" id="KW-0812">Transmembrane</keyword>
<name>A0ABT8PFB9_9BURK</name>
<evidence type="ECO:0000256" key="5">
    <source>
        <dbReference type="ARBA" id="ARBA00022989"/>
    </source>
</evidence>
<comment type="subcellular location">
    <subcellularLocation>
        <location evidence="1">Membrane</location>
        <topology evidence="1">Multi-pass membrane protein</topology>
    </subcellularLocation>
</comment>
<sequence>MREPRYLPLVSLVVPFHNDSEAVERFFDIVIPLMTSIDTIRFEIVCVNDGSRDDTFERLVRIGAAERRVRVIDLTRRFGKEAALTAGLDEARGDAVIALDAALPDPPALIPVMIEHWRDGAEVVAAKRSSRACDSFAKRTAAAIDYRVHNLLSDAQLPENVGAFRLMDRKVVNALRNLPERHCFMKGLFAWVGYRAVIVEYRRDARSADRSTFFGRQLRNVALEGIARFGTAPLRSWAYVAIGIAALALLVGVFIVLCTWLSGNSPVLGYAAPIPVPLFVGGIGLIGIGAVGEYVRRVHDASKQRPVYLIRRRYQVHDKVIELPVALDAHDRNGRHRAQPGRARSGAR</sequence>
<proteinExistence type="predicted"/>
<dbReference type="Gene3D" id="3.90.550.10">
    <property type="entry name" value="Spore Coat Polysaccharide Biosynthesis Protein SpsA, Chain A"/>
    <property type="match status" value="1"/>
</dbReference>
<keyword evidence="3 9" id="KW-0808">Transferase</keyword>
<dbReference type="InterPro" id="IPR029044">
    <property type="entry name" value="Nucleotide-diphossugar_trans"/>
</dbReference>
<evidence type="ECO:0000256" key="6">
    <source>
        <dbReference type="ARBA" id="ARBA00023136"/>
    </source>
</evidence>
<reference evidence="9" key="1">
    <citation type="submission" date="2023-07" db="EMBL/GenBank/DDBJ databases">
        <title>A collection of bacterial strains from the Burkholderia cepacia Research Laboratory and Repository.</title>
        <authorList>
            <person name="Lipuma J."/>
            <person name="Spilker T."/>
            <person name="Caverly L."/>
        </authorList>
    </citation>
    <scope>NUCLEOTIDE SEQUENCE</scope>
    <source>
        <strain evidence="9">AU42020</strain>
    </source>
</reference>
<organism evidence="9 10">
    <name type="scientific">Burkholderia metallica</name>
    <dbReference type="NCBI Taxonomy" id="488729"/>
    <lineage>
        <taxon>Bacteria</taxon>
        <taxon>Pseudomonadati</taxon>
        <taxon>Pseudomonadota</taxon>
        <taxon>Betaproteobacteria</taxon>
        <taxon>Burkholderiales</taxon>
        <taxon>Burkholderiaceae</taxon>
        <taxon>Burkholderia</taxon>
        <taxon>Burkholderia cepacia complex</taxon>
    </lineage>
</organism>
<accession>A0ABT8PFB9</accession>
<dbReference type="PANTHER" id="PTHR48090">
    <property type="entry name" value="UNDECAPRENYL-PHOSPHATE 4-DEOXY-4-FORMAMIDO-L-ARABINOSE TRANSFERASE-RELATED"/>
    <property type="match status" value="1"/>
</dbReference>
<gene>
    <name evidence="9" type="ORF">QZM52_21135</name>
</gene>
<keyword evidence="2 9" id="KW-0328">Glycosyltransferase</keyword>
<dbReference type="EMBL" id="JAUJSQ010000008">
    <property type="protein sequence ID" value="MDN7933795.1"/>
    <property type="molecule type" value="Genomic_DNA"/>
</dbReference>
<feature type="domain" description="Glycosyltransferase 2-like" evidence="8">
    <location>
        <begin position="11"/>
        <end position="174"/>
    </location>
</feature>
<evidence type="ECO:0000256" key="3">
    <source>
        <dbReference type="ARBA" id="ARBA00022679"/>
    </source>
</evidence>
<comment type="caution">
    <text evidence="9">The sequence shown here is derived from an EMBL/GenBank/DDBJ whole genome shotgun (WGS) entry which is preliminary data.</text>
</comment>
<dbReference type="InterPro" id="IPR050256">
    <property type="entry name" value="Glycosyltransferase_2"/>
</dbReference>
<dbReference type="EC" id="2.4.-.-" evidence="9"/>